<keyword evidence="2" id="KW-1185">Reference proteome</keyword>
<sequence>MLIDDLLEVLRDLCKENRDNKMMFDYWSSLGITTKKMIEEGEFTELDEYTEEVITKIENRRNEEYDNE</sequence>
<reference evidence="1" key="1">
    <citation type="submission" date="2017-12" db="EMBL/GenBank/DDBJ databases">
        <title>Genomics of Macrococcus caseolyticus.</title>
        <authorList>
            <person name="MacFadyen A.C."/>
            <person name="Paterson G.K."/>
        </authorList>
    </citation>
    <scope>NUCLEOTIDE SEQUENCE</scope>
    <source>
        <strain evidence="1">5459_5_49</strain>
    </source>
</reference>
<comment type="caution">
    <text evidence="1">The sequence shown here is derived from an EMBL/GenBank/DDBJ whole genome shotgun (WGS) entry which is preliminary data.</text>
</comment>
<accession>A0ACC9MQ68</accession>
<gene>
    <name evidence="1" type="ORF">CW682_11755</name>
</gene>
<dbReference type="EMBL" id="PIWU01000027">
    <property type="protein sequence ID" value="PKE55493.1"/>
    <property type="molecule type" value="Genomic_DNA"/>
</dbReference>
<evidence type="ECO:0000313" key="1">
    <source>
        <dbReference type="EMBL" id="PKE55493.1"/>
    </source>
</evidence>
<dbReference type="Proteomes" id="UP000233606">
    <property type="component" value="Unassembled WGS sequence"/>
</dbReference>
<protein>
    <submittedName>
        <fullName evidence="1">Uncharacterized protein</fullName>
    </submittedName>
</protein>
<name>A0ACC9MQ68_9STAP</name>
<organism evidence="1 2">
    <name type="scientific">Macrococcoides caseolyticum</name>
    <dbReference type="NCBI Taxonomy" id="69966"/>
    <lineage>
        <taxon>Bacteria</taxon>
        <taxon>Bacillati</taxon>
        <taxon>Bacillota</taxon>
        <taxon>Bacilli</taxon>
        <taxon>Bacillales</taxon>
        <taxon>Staphylococcaceae</taxon>
        <taxon>Macrococcoides</taxon>
    </lineage>
</organism>
<proteinExistence type="predicted"/>
<evidence type="ECO:0000313" key="2">
    <source>
        <dbReference type="Proteomes" id="UP000233606"/>
    </source>
</evidence>